<reference evidence="6 7" key="1">
    <citation type="submission" date="2016-10" db="EMBL/GenBank/DDBJ databases">
        <authorList>
            <person name="de Groot N.N."/>
        </authorList>
    </citation>
    <scope>NUCLEOTIDE SEQUENCE [LARGE SCALE GENOMIC DNA]</scope>
    <source>
        <strain evidence="6 7">CGMCC 4.5506</strain>
    </source>
</reference>
<dbReference type="PANTHER" id="PTHR30349">
    <property type="entry name" value="PHAGE INTEGRASE-RELATED"/>
    <property type="match status" value="1"/>
</dbReference>
<dbReference type="SUPFAM" id="SSF56349">
    <property type="entry name" value="DNA breaking-rejoining enzymes"/>
    <property type="match status" value="1"/>
</dbReference>
<dbReference type="Pfam" id="PF14659">
    <property type="entry name" value="Phage_int_SAM_3"/>
    <property type="match status" value="1"/>
</dbReference>
<comment type="similarity">
    <text evidence="1">Belongs to the 'phage' integrase family.</text>
</comment>
<keyword evidence="2" id="KW-0229">DNA integration</keyword>
<dbReference type="InterPro" id="IPR013762">
    <property type="entry name" value="Integrase-like_cat_sf"/>
</dbReference>
<protein>
    <submittedName>
        <fullName evidence="6">Site-specific recombinase XerD</fullName>
    </submittedName>
</protein>
<keyword evidence="4" id="KW-0233">DNA recombination</keyword>
<organism evidence="6 7">
    <name type="scientific">Prauserella marina</name>
    <dbReference type="NCBI Taxonomy" id="530584"/>
    <lineage>
        <taxon>Bacteria</taxon>
        <taxon>Bacillati</taxon>
        <taxon>Actinomycetota</taxon>
        <taxon>Actinomycetes</taxon>
        <taxon>Pseudonocardiales</taxon>
        <taxon>Pseudonocardiaceae</taxon>
        <taxon>Prauserella</taxon>
    </lineage>
</organism>
<evidence type="ECO:0000256" key="2">
    <source>
        <dbReference type="ARBA" id="ARBA00022908"/>
    </source>
</evidence>
<name>A0A222VKC1_9PSEU</name>
<evidence type="ECO:0000313" key="7">
    <source>
        <dbReference type="Proteomes" id="UP000199494"/>
    </source>
</evidence>
<feature type="compositionally biased region" description="Basic and acidic residues" evidence="5">
    <location>
        <begin position="1"/>
        <end position="14"/>
    </location>
</feature>
<dbReference type="GO" id="GO:0003677">
    <property type="term" value="F:DNA binding"/>
    <property type="evidence" value="ECO:0007669"/>
    <property type="project" value="UniProtKB-KW"/>
</dbReference>
<keyword evidence="3" id="KW-0238">DNA-binding</keyword>
<gene>
    <name evidence="6" type="ORF">SAMN05421630_11829</name>
</gene>
<dbReference type="AlphaFoldDB" id="A0A222VKC1"/>
<evidence type="ECO:0000256" key="4">
    <source>
        <dbReference type="ARBA" id="ARBA00023172"/>
    </source>
</evidence>
<dbReference type="OrthoDB" id="1822491at2"/>
<evidence type="ECO:0000256" key="5">
    <source>
        <dbReference type="SAM" id="MobiDB-lite"/>
    </source>
</evidence>
<feature type="region of interest" description="Disordered" evidence="5">
    <location>
        <begin position="1"/>
        <end position="22"/>
    </location>
</feature>
<keyword evidence="7" id="KW-1185">Reference proteome</keyword>
<dbReference type="InterPro" id="IPR011010">
    <property type="entry name" value="DNA_brk_join_enz"/>
</dbReference>
<dbReference type="KEGG" id="pmad:BAY61_04515"/>
<dbReference type="CDD" id="cd01189">
    <property type="entry name" value="INT_ICEBs1_C_like"/>
    <property type="match status" value="1"/>
</dbReference>
<dbReference type="STRING" id="530584.SAMN05421630_11829"/>
<dbReference type="GO" id="GO:0015074">
    <property type="term" value="P:DNA integration"/>
    <property type="evidence" value="ECO:0007669"/>
    <property type="project" value="UniProtKB-KW"/>
</dbReference>
<accession>A0A222VKC1</accession>
<dbReference type="InterPro" id="IPR050090">
    <property type="entry name" value="Tyrosine_recombinase_XerCD"/>
</dbReference>
<dbReference type="Proteomes" id="UP000199494">
    <property type="component" value="Unassembled WGS sequence"/>
</dbReference>
<feature type="region of interest" description="Disordered" evidence="5">
    <location>
        <begin position="393"/>
        <end position="412"/>
    </location>
</feature>
<sequence>MGHIQDRWYRKDTDPATGKPVRRRTSLYGKGMRYKVRYLDPDGQERSKTFPDKQKARAEDFLRDVEADVRRGSYIDPDAGKVLFRDFAQNWLDGQTFEETSRQSTESRLNSMVLPYFGGKELGAIKPTDVRAWVRWMQSAKKESSYQSVCFTHVSAILTAAVDDKLISENPCLARSVTRPRPGERKVVPWTRATVKKVRLALPDRYKIIVPVGAGAGLRQGEVFGLGVDAIDRDAMVLNVVRQVREVRGRLVFALPKRARTRDVPLSAGLLRLLDDYLEQFPPVPVTLPWSEPDGKPVTVRLILTTDQAAPLDRRRFGDRVWHNACRKAGITNPTREDGMHALRHHYASVLLDAGESIKALSEYLGHKDPGFTLRTYTHLMPSSAERTRRAIDEEWGSGDDGPAASDGLQTA</sequence>
<dbReference type="InterPro" id="IPR010998">
    <property type="entry name" value="Integrase_recombinase_N"/>
</dbReference>
<dbReference type="Gene3D" id="1.10.443.10">
    <property type="entry name" value="Intergrase catalytic core"/>
    <property type="match status" value="1"/>
</dbReference>
<dbReference type="PANTHER" id="PTHR30349:SF64">
    <property type="entry name" value="PROPHAGE INTEGRASE INTD-RELATED"/>
    <property type="match status" value="1"/>
</dbReference>
<proteinExistence type="inferred from homology"/>
<feature type="compositionally biased region" description="Low complexity" evidence="5">
    <location>
        <begin position="401"/>
        <end position="412"/>
    </location>
</feature>
<dbReference type="GO" id="GO:0006310">
    <property type="term" value="P:DNA recombination"/>
    <property type="evidence" value="ECO:0007669"/>
    <property type="project" value="UniProtKB-KW"/>
</dbReference>
<dbReference type="InterPro" id="IPR004107">
    <property type="entry name" value="Integrase_SAM-like_N"/>
</dbReference>
<dbReference type="PROSITE" id="PS51898">
    <property type="entry name" value="TYR_RECOMBINASE"/>
    <property type="match status" value="1"/>
</dbReference>
<evidence type="ECO:0000313" key="6">
    <source>
        <dbReference type="EMBL" id="SDE03168.1"/>
    </source>
</evidence>
<dbReference type="Gene3D" id="1.10.150.130">
    <property type="match status" value="1"/>
</dbReference>
<dbReference type="InterPro" id="IPR002104">
    <property type="entry name" value="Integrase_catalytic"/>
</dbReference>
<dbReference type="Pfam" id="PF00589">
    <property type="entry name" value="Phage_integrase"/>
    <property type="match status" value="1"/>
</dbReference>
<dbReference type="EMBL" id="FMZE01000018">
    <property type="protein sequence ID" value="SDE03168.1"/>
    <property type="molecule type" value="Genomic_DNA"/>
</dbReference>
<evidence type="ECO:0000256" key="3">
    <source>
        <dbReference type="ARBA" id="ARBA00023125"/>
    </source>
</evidence>
<evidence type="ECO:0000256" key="1">
    <source>
        <dbReference type="ARBA" id="ARBA00008857"/>
    </source>
</evidence>